<gene>
    <name evidence="4" type="ORF">CYLTODRAFT_423791</name>
</gene>
<proteinExistence type="inferred from homology"/>
<evidence type="ECO:0000256" key="2">
    <source>
        <dbReference type="ARBA" id="ARBA00023445"/>
    </source>
</evidence>
<dbReference type="PANTHER" id="PTHR10366:SF562">
    <property type="entry name" value="ALDEHYDE REDUCTASE II (AFU_ORTHOLOGUE AFUA_1G11360)"/>
    <property type="match status" value="1"/>
</dbReference>
<accession>A0A0D7B959</accession>
<dbReference type="Gene3D" id="3.40.50.720">
    <property type="entry name" value="NAD(P)-binding Rossmann-like Domain"/>
    <property type="match status" value="1"/>
</dbReference>
<dbReference type="Pfam" id="PF01370">
    <property type="entry name" value="Epimerase"/>
    <property type="match status" value="1"/>
</dbReference>
<dbReference type="PANTHER" id="PTHR10366">
    <property type="entry name" value="NAD DEPENDENT EPIMERASE/DEHYDRATASE"/>
    <property type="match status" value="1"/>
</dbReference>
<dbReference type="InterPro" id="IPR001509">
    <property type="entry name" value="Epimerase_deHydtase"/>
</dbReference>
<organism evidence="4 5">
    <name type="scientific">Cylindrobasidium torrendii FP15055 ss-10</name>
    <dbReference type="NCBI Taxonomy" id="1314674"/>
    <lineage>
        <taxon>Eukaryota</taxon>
        <taxon>Fungi</taxon>
        <taxon>Dikarya</taxon>
        <taxon>Basidiomycota</taxon>
        <taxon>Agaricomycotina</taxon>
        <taxon>Agaricomycetes</taxon>
        <taxon>Agaricomycetidae</taxon>
        <taxon>Agaricales</taxon>
        <taxon>Marasmiineae</taxon>
        <taxon>Physalacriaceae</taxon>
        <taxon>Cylindrobasidium</taxon>
    </lineage>
</organism>
<evidence type="ECO:0000313" key="4">
    <source>
        <dbReference type="EMBL" id="KIY66066.1"/>
    </source>
</evidence>
<dbReference type="InterPro" id="IPR050425">
    <property type="entry name" value="NAD(P)_dehydrat-like"/>
</dbReference>
<dbReference type="InterPro" id="IPR036291">
    <property type="entry name" value="NAD(P)-bd_dom_sf"/>
</dbReference>
<evidence type="ECO:0000259" key="3">
    <source>
        <dbReference type="Pfam" id="PF01370"/>
    </source>
</evidence>
<dbReference type="GO" id="GO:0016616">
    <property type="term" value="F:oxidoreductase activity, acting on the CH-OH group of donors, NAD or NADP as acceptor"/>
    <property type="evidence" value="ECO:0007669"/>
    <property type="project" value="TreeGrafter"/>
</dbReference>
<comment type="similarity">
    <text evidence="2">Belongs to the NAD(P)-dependent epimerase/dehydratase family. Dihydroflavonol-4-reductase subfamily.</text>
</comment>
<keyword evidence="1" id="KW-0560">Oxidoreductase</keyword>
<dbReference type="Proteomes" id="UP000054007">
    <property type="component" value="Unassembled WGS sequence"/>
</dbReference>
<dbReference type="EMBL" id="KN880567">
    <property type="protein sequence ID" value="KIY66066.1"/>
    <property type="molecule type" value="Genomic_DNA"/>
</dbReference>
<dbReference type="OrthoDB" id="2735536at2759"/>
<evidence type="ECO:0000256" key="1">
    <source>
        <dbReference type="ARBA" id="ARBA00023002"/>
    </source>
</evidence>
<feature type="domain" description="NAD-dependent epimerase/dehydratase" evidence="3">
    <location>
        <begin position="9"/>
        <end position="258"/>
    </location>
</feature>
<protein>
    <submittedName>
        <fullName evidence="4">NAD(P)-binding protein</fullName>
    </submittedName>
</protein>
<dbReference type="AlphaFoldDB" id="A0A0D7B959"/>
<keyword evidence="5" id="KW-1185">Reference proteome</keyword>
<evidence type="ECO:0000313" key="5">
    <source>
        <dbReference type="Proteomes" id="UP000054007"/>
    </source>
</evidence>
<sequence length="341" mass="36903">MSATQKGLVLVTGASGYLASYIVSTLLENGYRVRGTVRPAKVALIQAAPIAAKYPGAFEVVGIEDVCTSDFSEALKGVSAVIHVASPMGFSGEAEVLIREAKEGATNLLRQALEAGVKKVVQTGTYGAAASPGEIIVKGFSDHVFSDADYGVVDEEGFHKNAGNMVWTYTATKILTEKTAWDFANAHPELDFAMVLPPFVYGPLHPDFPKATSLGSLNQIYSLISGEKGRPLGFHMPPQCMDIRDVALAHVRALDVPPRKGKRYFIWSGQAFIYTQAVSFIADKWPELKDRLPSVEGAAEVKVYAKIDAGPAERDFGTKDYIPWEKTLEDSVASLLAWETK</sequence>
<dbReference type="SUPFAM" id="SSF51735">
    <property type="entry name" value="NAD(P)-binding Rossmann-fold domains"/>
    <property type="match status" value="1"/>
</dbReference>
<reference evidence="4 5" key="1">
    <citation type="journal article" date="2015" name="Fungal Genet. Biol.">
        <title>Evolution of novel wood decay mechanisms in Agaricales revealed by the genome sequences of Fistulina hepatica and Cylindrobasidium torrendii.</title>
        <authorList>
            <person name="Floudas D."/>
            <person name="Held B.W."/>
            <person name="Riley R."/>
            <person name="Nagy L.G."/>
            <person name="Koehler G."/>
            <person name="Ransdell A.S."/>
            <person name="Younus H."/>
            <person name="Chow J."/>
            <person name="Chiniquy J."/>
            <person name="Lipzen A."/>
            <person name="Tritt A."/>
            <person name="Sun H."/>
            <person name="Haridas S."/>
            <person name="LaButti K."/>
            <person name="Ohm R.A."/>
            <person name="Kues U."/>
            <person name="Blanchette R.A."/>
            <person name="Grigoriev I.V."/>
            <person name="Minto R.E."/>
            <person name="Hibbett D.S."/>
        </authorList>
    </citation>
    <scope>NUCLEOTIDE SEQUENCE [LARGE SCALE GENOMIC DNA]</scope>
    <source>
        <strain evidence="4 5">FP15055 ss-10</strain>
    </source>
</reference>
<name>A0A0D7B959_9AGAR</name>
<dbReference type="STRING" id="1314674.A0A0D7B959"/>